<dbReference type="Pfam" id="PF06314">
    <property type="entry name" value="ADC"/>
    <property type="match status" value="1"/>
</dbReference>
<accession>A0ABV5AMI8</accession>
<comment type="similarity">
    <text evidence="4">Belongs to the ADC family.</text>
</comment>
<dbReference type="Proteomes" id="UP001580346">
    <property type="component" value="Unassembled WGS sequence"/>
</dbReference>
<dbReference type="InterPro" id="IPR010451">
    <property type="entry name" value="Acetoacetate_decarboxylase"/>
</dbReference>
<dbReference type="Gene3D" id="2.40.400.10">
    <property type="entry name" value="Acetoacetate decarboxylase-like"/>
    <property type="match status" value="1"/>
</dbReference>
<dbReference type="SUPFAM" id="SSF160104">
    <property type="entry name" value="Acetoacetate decarboxylase-like"/>
    <property type="match status" value="1"/>
</dbReference>
<name>A0ABV5AMI8_9BACL</name>
<dbReference type="RefSeq" id="WP_375352650.1">
    <property type="nucleotide sequence ID" value="NZ_JBHHMI010000001.1"/>
</dbReference>
<comment type="function">
    <text evidence="4">Catalyzes the conversion of acetoacetate to acetone and carbon dioxide.</text>
</comment>
<dbReference type="EC" id="4.1.1.4" evidence="4"/>
<comment type="catalytic activity">
    <reaction evidence="4">
        <text>acetoacetate + H(+) = acetone + CO2</text>
        <dbReference type="Rhea" id="RHEA:19729"/>
        <dbReference type="ChEBI" id="CHEBI:13705"/>
        <dbReference type="ChEBI" id="CHEBI:15347"/>
        <dbReference type="ChEBI" id="CHEBI:15378"/>
        <dbReference type="ChEBI" id="CHEBI:16526"/>
        <dbReference type="EC" id="4.1.1.4"/>
    </reaction>
</comment>
<evidence type="ECO:0000256" key="2">
    <source>
        <dbReference type="ARBA" id="ARBA00023239"/>
    </source>
</evidence>
<feature type="active site" description="Schiff-base intermediate with acetoacetate" evidence="4">
    <location>
        <position position="129"/>
    </location>
</feature>
<keyword evidence="6" id="KW-1185">Reference proteome</keyword>
<keyword evidence="2 4" id="KW-0456">Lyase</keyword>
<evidence type="ECO:0000256" key="1">
    <source>
        <dbReference type="ARBA" id="ARBA00022793"/>
    </source>
</evidence>
<sequence>MNCLLFTWRKGDGKLKIHEVRKQLTTPLGAPAYPWGPYNFRNREYLNILYRTDMEALRRVVPEPLAIDEPLVKFEVMYMPDAPGLGAYTEAGQVIPVSFNGEKGEYLHAMYVDNHPAIAVGREVSAYPKKLGAPRLYIDSDTLVGTLDYGSLRVATATMGYKHQPMDLALARQELSQPTFMLKIVPNTDGSQKVCQLMRTQINNPTIHGAWTAPARLQLFAHALAPMADLPVLEVISASHIITDLTLSKPDVIYDYLAEH</sequence>
<dbReference type="EMBL" id="JBHHMI010000001">
    <property type="protein sequence ID" value="MFB5265365.1"/>
    <property type="molecule type" value="Genomic_DNA"/>
</dbReference>
<dbReference type="NCBIfam" id="NF002614">
    <property type="entry name" value="PRK02265.1"/>
    <property type="match status" value="1"/>
</dbReference>
<reference evidence="5 6" key="1">
    <citation type="submission" date="2024-09" db="EMBL/GenBank/DDBJ databases">
        <title>Paenibacillus zeirhizospherea sp. nov., isolated from surface of the maize (Zea mays) roots in a horticulture field, Hungary.</title>
        <authorList>
            <person name="Marton D."/>
            <person name="Farkas M."/>
            <person name="Bedics A."/>
            <person name="Toth E."/>
            <person name="Tancsics A."/>
            <person name="Boka K."/>
            <person name="Maroti G."/>
            <person name="Kriszt B."/>
            <person name="Cserhati M."/>
        </authorList>
    </citation>
    <scope>NUCLEOTIDE SEQUENCE [LARGE SCALE GENOMIC DNA]</scope>
    <source>
        <strain evidence="5 6">KCTC 33519</strain>
    </source>
</reference>
<comment type="caution">
    <text evidence="5">The sequence shown here is derived from an EMBL/GenBank/DDBJ whole genome shotgun (WGS) entry which is preliminary data.</text>
</comment>
<organism evidence="5 6">
    <name type="scientific">Paenibacillus enshidis</name>
    <dbReference type="NCBI Taxonomy" id="1458439"/>
    <lineage>
        <taxon>Bacteria</taxon>
        <taxon>Bacillati</taxon>
        <taxon>Bacillota</taxon>
        <taxon>Bacilli</taxon>
        <taxon>Bacillales</taxon>
        <taxon>Paenibacillaceae</taxon>
        <taxon>Paenibacillus</taxon>
    </lineage>
</organism>
<gene>
    <name evidence="4" type="primary">adc</name>
    <name evidence="5" type="ORF">ACE41H_00990</name>
</gene>
<evidence type="ECO:0000256" key="4">
    <source>
        <dbReference type="HAMAP-Rule" id="MF_00597"/>
    </source>
</evidence>
<keyword evidence="3 4" id="KW-0704">Schiff base</keyword>
<evidence type="ECO:0000313" key="5">
    <source>
        <dbReference type="EMBL" id="MFB5265365.1"/>
    </source>
</evidence>
<evidence type="ECO:0000313" key="6">
    <source>
        <dbReference type="Proteomes" id="UP001580346"/>
    </source>
</evidence>
<dbReference type="InterPro" id="IPR023653">
    <property type="entry name" value="Acetoacetate_decarboxylase_bac"/>
</dbReference>
<proteinExistence type="inferred from homology"/>
<protein>
    <recommendedName>
        <fullName evidence="4">Acetoacetate decarboxylase</fullName>
        <shortName evidence="4">AAD</shortName>
        <shortName evidence="4">ADC</shortName>
        <ecNumber evidence="4">4.1.1.4</ecNumber>
    </recommendedName>
</protein>
<keyword evidence="1 4" id="KW-0210">Decarboxylase</keyword>
<dbReference type="HAMAP" id="MF_00597">
    <property type="entry name" value="ADC"/>
    <property type="match status" value="1"/>
</dbReference>
<dbReference type="InterPro" id="IPR023375">
    <property type="entry name" value="ADC_dom_sf"/>
</dbReference>
<evidence type="ECO:0000256" key="3">
    <source>
        <dbReference type="ARBA" id="ARBA00023270"/>
    </source>
</evidence>